<evidence type="ECO:0000313" key="3">
    <source>
        <dbReference type="Proteomes" id="UP001432322"/>
    </source>
</evidence>
<feature type="compositionally biased region" description="Basic and acidic residues" evidence="1">
    <location>
        <begin position="115"/>
        <end position="131"/>
    </location>
</feature>
<sequence length="411" mass="47797">SKYCEMKRRFENEKKALEKGKKKKREDMIALEESSDEEEKEVRKMERKKKKKEKRTKIVLDDSNEENEEVNKIEKKKKKKGQDYGKDIDQTSSVNRRSDAIVLKEREISDEDGGKEEKCHSVVEESKENNEQKPSLLDLPDDIISQILKNLYFRDRMNVRVCERLEKLESKIGLLPIQREMKSLTIEMDILRMKFQVEPIRDSSLPSSNRYKISSRWLNIKTGLSVLKRITDNCRFIRNLILFRFDPIPYTQIIFHLSRISFHNSLEIGFSPDVPSLTSMNNLLLSWILKQSSGLKGISTRCNVIIAPDDLKNLRQKARERPGLNYISLSDVKESAVIPFADSTMGIEANQLMDPNGYSTHFPSHPVQKTEVFTKGRTLKKRKRGVTTTLTYEDEMDGRIGRFRVGFTRGL</sequence>
<feature type="region of interest" description="Disordered" evidence="1">
    <location>
        <begin position="1"/>
        <end position="135"/>
    </location>
</feature>
<feature type="compositionally biased region" description="Basic and acidic residues" evidence="1">
    <location>
        <begin position="96"/>
        <end position="107"/>
    </location>
</feature>
<reference evidence="2" key="1">
    <citation type="submission" date="2023-10" db="EMBL/GenBank/DDBJ databases">
        <title>Genome assembly of Pristionchus species.</title>
        <authorList>
            <person name="Yoshida K."/>
            <person name="Sommer R.J."/>
        </authorList>
    </citation>
    <scope>NUCLEOTIDE SEQUENCE</scope>
    <source>
        <strain evidence="2">RS5133</strain>
    </source>
</reference>
<gene>
    <name evidence="2" type="ORF">PFISCL1PPCAC_3893</name>
</gene>
<evidence type="ECO:0008006" key="4">
    <source>
        <dbReference type="Google" id="ProtNLM"/>
    </source>
</evidence>
<accession>A0AAV5UZV8</accession>
<keyword evidence="3" id="KW-1185">Reference proteome</keyword>
<evidence type="ECO:0000256" key="1">
    <source>
        <dbReference type="SAM" id="MobiDB-lite"/>
    </source>
</evidence>
<name>A0AAV5UZV8_9BILA</name>
<feature type="compositionally biased region" description="Basic and acidic residues" evidence="1">
    <location>
        <begin position="1"/>
        <end position="19"/>
    </location>
</feature>
<feature type="non-terminal residue" evidence="2">
    <location>
        <position position="1"/>
    </location>
</feature>
<comment type="caution">
    <text evidence="2">The sequence shown here is derived from an EMBL/GenBank/DDBJ whole genome shotgun (WGS) entry which is preliminary data.</text>
</comment>
<protein>
    <recommendedName>
        <fullName evidence="4">F-box domain-containing protein</fullName>
    </recommendedName>
</protein>
<feature type="compositionally biased region" description="Acidic residues" evidence="1">
    <location>
        <begin position="29"/>
        <end position="39"/>
    </location>
</feature>
<dbReference type="AlphaFoldDB" id="A0AAV5UZV8"/>
<evidence type="ECO:0000313" key="2">
    <source>
        <dbReference type="EMBL" id="GMT12596.1"/>
    </source>
</evidence>
<feature type="compositionally biased region" description="Basic residues" evidence="1">
    <location>
        <begin position="45"/>
        <end position="57"/>
    </location>
</feature>
<dbReference type="Proteomes" id="UP001432322">
    <property type="component" value="Unassembled WGS sequence"/>
</dbReference>
<proteinExistence type="predicted"/>
<organism evidence="2 3">
    <name type="scientific">Pristionchus fissidentatus</name>
    <dbReference type="NCBI Taxonomy" id="1538716"/>
    <lineage>
        <taxon>Eukaryota</taxon>
        <taxon>Metazoa</taxon>
        <taxon>Ecdysozoa</taxon>
        <taxon>Nematoda</taxon>
        <taxon>Chromadorea</taxon>
        <taxon>Rhabditida</taxon>
        <taxon>Rhabditina</taxon>
        <taxon>Diplogasteromorpha</taxon>
        <taxon>Diplogasteroidea</taxon>
        <taxon>Neodiplogasteridae</taxon>
        <taxon>Pristionchus</taxon>
    </lineage>
</organism>
<dbReference type="EMBL" id="BTSY01000001">
    <property type="protein sequence ID" value="GMT12596.1"/>
    <property type="molecule type" value="Genomic_DNA"/>
</dbReference>